<dbReference type="OrthoDB" id="532289at2759"/>
<evidence type="ECO:0000313" key="3">
    <source>
        <dbReference type="EMBL" id="KAI5078883.1"/>
    </source>
</evidence>
<protein>
    <submittedName>
        <fullName evidence="3">Uncharacterized protein</fullName>
    </submittedName>
</protein>
<dbReference type="GO" id="GO:0016592">
    <property type="term" value="C:mediator complex"/>
    <property type="evidence" value="ECO:0007669"/>
    <property type="project" value="InterPro"/>
</dbReference>
<feature type="coiled-coil region" evidence="1">
    <location>
        <begin position="20"/>
        <end position="51"/>
    </location>
</feature>
<evidence type="ECO:0000256" key="1">
    <source>
        <dbReference type="SAM" id="Coils"/>
    </source>
</evidence>
<dbReference type="PANTHER" id="PTHR36406">
    <property type="entry name" value="MEDIATOR OF RNA POLYMERASE II TRANSCRIPTION SUBUNIT 30"/>
    <property type="match status" value="1"/>
</dbReference>
<dbReference type="InterPro" id="IPR034568">
    <property type="entry name" value="MED30"/>
</dbReference>
<accession>A0A9D4V3A9</accession>
<evidence type="ECO:0000313" key="4">
    <source>
        <dbReference type="Proteomes" id="UP000886520"/>
    </source>
</evidence>
<dbReference type="Proteomes" id="UP000886520">
    <property type="component" value="Chromosome 6"/>
</dbReference>
<sequence length="88" mass="10507">MREQEDHSVSPSDNLDPADVEKLEQRVSFLREEVKNKNKVVKLLIDQLRELIKDISMWQSPVTNKREIKQHRQLVLILYLIYQGHLRS</sequence>
<dbReference type="PANTHER" id="PTHR36406:SF2">
    <property type="entry name" value="MEDIATOR OF RNA POLYMERASE II TRANSCRIPTION SUBUNIT 30"/>
    <property type="match status" value="1"/>
</dbReference>
<gene>
    <name evidence="3" type="ORF">GOP47_0006554</name>
</gene>
<keyword evidence="4" id="KW-1185">Reference proteome</keyword>
<reference evidence="3" key="1">
    <citation type="submission" date="2021-01" db="EMBL/GenBank/DDBJ databases">
        <title>Adiantum capillus-veneris genome.</title>
        <authorList>
            <person name="Fang Y."/>
            <person name="Liao Q."/>
        </authorList>
    </citation>
    <scope>NUCLEOTIDE SEQUENCE</scope>
    <source>
        <strain evidence="3">H3</strain>
        <tissue evidence="3">Leaf</tissue>
    </source>
</reference>
<feature type="region of interest" description="Disordered" evidence="2">
    <location>
        <begin position="1"/>
        <end position="20"/>
    </location>
</feature>
<proteinExistence type="predicted"/>
<evidence type="ECO:0000256" key="2">
    <source>
        <dbReference type="SAM" id="MobiDB-lite"/>
    </source>
</evidence>
<dbReference type="AlphaFoldDB" id="A0A9D4V3A9"/>
<keyword evidence="1" id="KW-0175">Coiled coil</keyword>
<comment type="caution">
    <text evidence="3">The sequence shown here is derived from an EMBL/GenBank/DDBJ whole genome shotgun (WGS) entry which is preliminary data.</text>
</comment>
<dbReference type="EMBL" id="JABFUD020000006">
    <property type="protein sequence ID" value="KAI5078883.1"/>
    <property type="molecule type" value="Genomic_DNA"/>
</dbReference>
<name>A0A9D4V3A9_ADICA</name>
<organism evidence="3 4">
    <name type="scientific">Adiantum capillus-veneris</name>
    <name type="common">Maidenhair fern</name>
    <dbReference type="NCBI Taxonomy" id="13818"/>
    <lineage>
        <taxon>Eukaryota</taxon>
        <taxon>Viridiplantae</taxon>
        <taxon>Streptophyta</taxon>
        <taxon>Embryophyta</taxon>
        <taxon>Tracheophyta</taxon>
        <taxon>Polypodiopsida</taxon>
        <taxon>Polypodiidae</taxon>
        <taxon>Polypodiales</taxon>
        <taxon>Pteridineae</taxon>
        <taxon>Pteridaceae</taxon>
        <taxon>Vittarioideae</taxon>
        <taxon>Adiantum</taxon>
    </lineage>
</organism>